<dbReference type="SUPFAM" id="SSF52218">
    <property type="entry name" value="Flavoproteins"/>
    <property type="match status" value="1"/>
</dbReference>
<evidence type="ECO:0000259" key="1">
    <source>
        <dbReference type="Pfam" id="PF03358"/>
    </source>
</evidence>
<reference evidence="2 3" key="1">
    <citation type="submission" date="2015-04" db="EMBL/GenBank/DDBJ databases">
        <title>Genome sequence of aromatic hydrocarbons-degrading Sphingobium chungbukense DJ77.</title>
        <authorList>
            <person name="Kim Y.-C."/>
            <person name="Chae J.-C."/>
        </authorList>
    </citation>
    <scope>NUCLEOTIDE SEQUENCE [LARGE SCALE GENOMIC DNA]</scope>
    <source>
        <strain evidence="2 3">DJ77</strain>
    </source>
</reference>
<dbReference type="InterPro" id="IPR050712">
    <property type="entry name" value="NAD(P)H-dep_reductase"/>
</dbReference>
<name>A0A0M3AK87_9SPHN</name>
<proteinExistence type="predicted"/>
<dbReference type="Pfam" id="PF03358">
    <property type="entry name" value="FMN_red"/>
    <property type="match status" value="1"/>
</dbReference>
<comment type="caution">
    <text evidence="2">The sequence shown here is derived from an EMBL/GenBank/DDBJ whole genome shotgun (WGS) entry which is preliminary data.</text>
</comment>
<evidence type="ECO:0000313" key="2">
    <source>
        <dbReference type="EMBL" id="KKW90373.1"/>
    </source>
</evidence>
<dbReference type="PANTHER" id="PTHR30543:SF21">
    <property type="entry name" value="NAD(P)H-DEPENDENT FMN REDUCTASE LOT6"/>
    <property type="match status" value="1"/>
</dbReference>
<sequence length="197" mass="20832">MAARSETETDKMPFIIGLGGSAAPTSSTEQALSLALRAAERRGARTKLHGGNAIASLPHYLTPGSKSSALARELVADFRRADGLIIASPGYHGTISAIVKNALEYFEDTSKDDRIYLDGVPVGLIATAYGWQATGGTLVTLRSIVHALRGFPTPLGAAINTSDQPFKDGECLDVSAARQLTLVGDQVFEFARMKLAI</sequence>
<feature type="domain" description="NADPH-dependent FMN reductase-like" evidence="1">
    <location>
        <begin position="15"/>
        <end position="155"/>
    </location>
</feature>
<dbReference type="GO" id="GO:0010181">
    <property type="term" value="F:FMN binding"/>
    <property type="evidence" value="ECO:0007669"/>
    <property type="project" value="TreeGrafter"/>
</dbReference>
<dbReference type="Proteomes" id="UP000033874">
    <property type="component" value="Unassembled WGS sequence"/>
</dbReference>
<dbReference type="InterPro" id="IPR029039">
    <property type="entry name" value="Flavoprotein-like_sf"/>
</dbReference>
<dbReference type="STRING" id="56193.YP76_20480"/>
<dbReference type="EMBL" id="LBIC01000010">
    <property type="protein sequence ID" value="KKW90373.1"/>
    <property type="molecule type" value="Genomic_DNA"/>
</dbReference>
<protein>
    <submittedName>
        <fullName evidence="2">FMN reductase</fullName>
    </submittedName>
</protein>
<dbReference type="GO" id="GO:0005829">
    <property type="term" value="C:cytosol"/>
    <property type="evidence" value="ECO:0007669"/>
    <property type="project" value="TreeGrafter"/>
</dbReference>
<organism evidence="2 3">
    <name type="scientific">Sphingobium chungbukense</name>
    <dbReference type="NCBI Taxonomy" id="56193"/>
    <lineage>
        <taxon>Bacteria</taxon>
        <taxon>Pseudomonadati</taxon>
        <taxon>Pseudomonadota</taxon>
        <taxon>Alphaproteobacteria</taxon>
        <taxon>Sphingomonadales</taxon>
        <taxon>Sphingomonadaceae</taxon>
        <taxon>Sphingobium</taxon>
    </lineage>
</organism>
<dbReference type="GO" id="GO:0016491">
    <property type="term" value="F:oxidoreductase activity"/>
    <property type="evidence" value="ECO:0007669"/>
    <property type="project" value="InterPro"/>
</dbReference>
<dbReference type="PANTHER" id="PTHR30543">
    <property type="entry name" value="CHROMATE REDUCTASE"/>
    <property type="match status" value="1"/>
</dbReference>
<dbReference type="InterPro" id="IPR005025">
    <property type="entry name" value="FMN_Rdtase-like_dom"/>
</dbReference>
<keyword evidence="3" id="KW-1185">Reference proteome</keyword>
<evidence type="ECO:0000313" key="3">
    <source>
        <dbReference type="Proteomes" id="UP000033874"/>
    </source>
</evidence>
<dbReference type="PATRIC" id="fig|56193.3.peg.4302"/>
<dbReference type="AlphaFoldDB" id="A0A0M3AK87"/>
<gene>
    <name evidence="2" type="ORF">YP76_20480</name>
</gene>
<dbReference type="Gene3D" id="3.40.50.360">
    <property type="match status" value="1"/>
</dbReference>
<accession>A0A0M3AK87</accession>